<name>A0ABW5Q0W0_9BACI</name>
<dbReference type="InterPro" id="IPR011240">
    <property type="entry name" value="Pesterase_YunD"/>
</dbReference>
<dbReference type="PANTHER" id="PTHR11575">
    <property type="entry name" value="5'-NUCLEOTIDASE-RELATED"/>
    <property type="match status" value="1"/>
</dbReference>
<dbReference type="PIRSF" id="PIRSF036361">
    <property type="entry name" value="YunD"/>
    <property type="match status" value="1"/>
</dbReference>
<keyword evidence="2" id="KW-0547">Nucleotide-binding</keyword>
<evidence type="ECO:0000313" key="5">
    <source>
        <dbReference type="EMBL" id="MFD2629011.1"/>
    </source>
</evidence>
<evidence type="ECO:0000256" key="1">
    <source>
        <dbReference type="ARBA" id="ARBA00022729"/>
    </source>
</evidence>
<dbReference type="RefSeq" id="WP_379561779.1">
    <property type="nucleotide sequence ID" value="NZ_JBHUMX010000035.1"/>
</dbReference>
<dbReference type="InterPro" id="IPR036907">
    <property type="entry name" value="5'-Nucleotdase_C_sf"/>
</dbReference>
<dbReference type="Gene3D" id="3.90.780.10">
    <property type="entry name" value="5'-Nucleotidase, C-terminal domain"/>
    <property type="match status" value="1"/>
</dbReference>
<keyword evidence="2" id="KW-0378">Hydrolase</keyword>
<dbReference type="Pfam" id="PF02872">
    <property type="entry name" value="5_nucleotid_C"/>
    <property type="match status" value="1"/>
</dbReference>
<dbReference type="SUPFAM" id="SSF56300">
    <property type="entry name" value="Metallo-dependent phosphatases"/>
    <property type="match status" value="1"/>
</dbReference>
<dbReference type="InterPro" id="IPR004843">
    <property type="entry name" value="Calcineurin-like_PHP"/>
</dbReference>
<organism evidence="5 6">
    <name type="scientific">Oceanobacillus kapialis</name>
    <dbReference type="NCBI Taxonomy" id="481353"/>
    <lineage>
        <taxon>Bacteria</taxon>
        <taxon>Bacillati</taxon>
        <taxon>Bacillota</taxon>
        <taxon>Bacilli</taxon>
        <taxon>Bacillales</taxon>
        <taxon>Bacillaceae</taxon>
        <taxon>Oceanobacillus</taxon>
    </lineage>
</organism>
<dbReference type="Proteomes" id="UP001597451">
    <property type="component" value="Unassembled WGS sequence"/>
</dbReference>
<evidence type="ECO:0000259" key="4">
    <source>
        <dbReference type="Pfam" id="PF02872"/>
    </source>
</evidence>
<dbReference type="Gene3D" id="3.60.21.10">
    <property type="match status" value="1"/>
</dbReference>
<reference evidence="6" key="1">
    <citation type="journal article" date="2019" name="Int. J. Syst. Evol. Microbiol.">
        <title>The Global Catalogue of Microorganisms (GCM) 10K type strain sequencing project: providing services to taxonomists for standard genome sequencing and annotation.</title>
        <authorList>
            <consortium name="The Broad Institute Genomics Platform"/>
            <consortium name="The Broad Institute Genome Sequencing Center for Infectious Disease"/>
            <person name="Wu L."/>
            <person name="Ma J."/>
        </authorList>
    </citation>
    <scope>NUCLEOTIDE SEQUENCE [LARGE SCALE GENOMIC DNA]</scope>
    <source>
        <strain evidence="6">TISTR 1858</strain>
    </source>
</reference>
<feature type="domain" description="5'-Nucleotidase C-terminal" evidence="4">
    <location>
        <begin position="290"/>
        <end position="428"/>
    </location>
</feature>
<comment type="similarity">
    <text evidence="2">Belongs to the 5'-nucleotidase family.</text>
</comment>
<dbReference type="PANTHER" id="PTHR11575:SF24">
    <property type="entry name" value="5'-NUCLEOTIDASE"/>
    <property type="match status" value="1"/>
</dbReference>
<keyword evidence="1" id="KW-0732">Signal</keyword>
<dbReference type="InterPro" id="IPR029052">
    <property type="entry name" value="Metallo-depent_PP-like"/>
</dbReference>
<accession>A0ABW5Q0W0</accession>
<proteinExistence type="inferred from homology"/>
<evidence type="ECO:0000313" key="6">
    <source>
        <dbReference type="Proteomes" id="UP001597451"/>
    </source>
</evidence>
<evidence type="ECO:0000259" key="3">
    <source>
        <dbReference type="Pfam" id="PF00149"/>
    </source>
</evidence>
<dbReference type="PRINTS" id="PR01607">
    <property type="entry name" value="APYRASEFAMLY"/>
</dbReference>
<dbReference type="InterPro" id="IPR006179">
    <property type="entry name" value="5_nucleotidase/apyrase"/>
</dbReference>
<sequence>MQERIHLFYTNDLHSNFTQWPRVVSFLKDAKSSRMAEGNTSWVVDIGDHMDRVHPISEGFMGKANVELLNKAEYDVVTMGNNEGITLSHDDLFNLYNDAAFQVVCANLHSLDGDEPAWLKPFCTMSSIKGIKVGFIGLTAPFNDFYELLGWHVSPQFDMLATCVEELKASTDIIVLLSHLGLSEDQEIARRFKDIDVIIGGHTHHLLRTGENINETIITAAGKHCSFIGEVILTWDHDEGKLVSKEAYATDISNHAKDLQTEQTLHSLGEDAASILGETVVHLQKPIVVQWFKHTEIMQELTDTIKMWTNADIAMLNSGVLLDQLPAGDVSYGDIHRVCPHPINACVVELTGNELLEVVRASLKKDFTELKLKGFGFRGEVLGRMVFAGLHVYTSFHDNGEEFVKEVSLPGGESLDPQRTYRLATADTFTFGRLLPEIAKSTVKDYFLPEFLRDHLATTLKRRFAKN</sequence>
<evidence type="ECO:0000256" key="2">
    <source>
        <dbReference type="RuleBase" id="RU362119"/>
    </source>
</evidence>
<comment type="caution">
    <text evidence="5">The sequence shown here is derived from an EMBL/GenBank/DDBJ whole genome shotgun (WGS) entry which is preliminary data.</text>
</comment>
<gene>
    <name evidence="5" type="ORF">ACFSUN_09500</name>
</gene>
<dbReference type="EMBL" id="JBHUMX010000035">
    <property type="protein sequence ID" value="MFD2629011.1"/>
    <property type="molecule type" value="Genomic_DNA"/>
</dbReference>
<dbReference type="InterPro" id="IPR008334">
    <property type="entry name" value="5'-Nucleotdase_C"/>
</dbReference>
<feature type="domain" description="Calcineurin-like phosphoesterase" evidence="3">
    <location>
        <begin position="10"/>
        <end position="205"/>
    </location>
</feature>
<dbReference type="Pfam" id="PF00149">
    <property type="entry name" value="Metallophos"/>
    <property type="match status" value="1"/>
</dbReference>
<dbReference type="CDD" id="cd00845">
    <property type="entry name" value="MPP_UshA_N_like"/>
    <property type="match status" value="1"/>
</dbReference>
<protein>
    <submittedName>
        <fullName evidence="5">Bifunctional metallophosphatase/5'-nucleotidase</fullName>
    </submittedName>
</protein>
<dbReference type="SUPFAM" id="SSF55816">
    <property type="entry name" value="5'-nucleotidase (syn. UDP-sugar hydrolase), C-terminal domain"/>
    <property type="match status" value="1"/>
</dbReference>
<keyword evidence="6" id="KW-1185">Reference proteome</keyword>